<sequence>MVNSLILKDKPFGFNLIFGMDPIKKFGGAVIYGDKNRTVRKLACDTAKCGANYIRSKENEINEKNKVNEKNEINEKNKINEKNEINEKNKINEKNEINEKNKINEKNEINEENEINTAKCGANYIRSKENEINEKNEINEEKKVNEENKINEEKELNKNNEIKHQDFTSKFDGKKWTASWNWNKEPAINNTIINVVTEKK</sequence>
<reference evidence="3" key="1">
    <citation type="submission" date="2025-08" db="UniProtKB">
        <authorList>
            <consortium name="RefSeq"/>
        </authorList>
    </citation>
    <scope>IDENTIFICATION</scope>
</reference>
<organism evidence="2 3">
    <name type="scientific">Hydra vulgaris</name>
    <name type="common">Hydra</name>
    <name type="synonym">Hydra attenuata</name>
    <dbReference type="NCBI Taxonomy" id="6087"/>
    <lineage>
        <taxon>Eukaryota</taxon>
        <taxon>Metazoa</taxon>
        <taxon>Cnidaria</taxon>
        <taxon>Hydrozoa</taxon>
        <taxon>Hydroidolina</taxon>
        <taxon>Anthoathecata</taxon>
        <taxon>Aplanulata</taxon>
        <taxon>Hydridae</taxon>
        <taxon>Hydra</taxon>
    </lineage>
</organism>
<proteinExistence type="predicted"/>
<feature type="coiled-coil region" evidence="1">
    <location>
        <begin position="125"/>
        <end position="163"/>
    </location>
</feature>
<evidence type="ECO:0000256" key="1">
    <source>
        <dbReference type="SAM" id="Coils"/>
    </source>
</evidence>
<dbReference type="GeneID" id="136090053"/>
<dbReference type="RefSeq" id="XP_065672233.1">
    <property type="nucleotide sequence ID" value="XM_065816161.1"/>
</dbReference>
<protein>
    <submittedName>
        <fullName evidence="3">Homeobox-like protein HDP1</fullName>
    </submittedName>
</protein>
<name>A0ABM4DCV5_HYDVU</name>
<keyword evidence="2" id="KW-1185">Reference proteome</keyword>
<evidence type="ECO:0000313" key="3">
    <source>
        <dbReference type="RefSeq" id="XP_065672233.1"/>
    </source>
</evidence>
<evidence type="ECO:0000313" key="2">
    <source>
        <dbReference type="Proteomes" id="UP001652625"/>
    </source>
</evidence>
<keyword evidence="1" id="KW-0175">Coiled coil</keyword>
<accession>A0ABM4DCV5</accession>
<gene>
    <name evidence="3" type="primary">LOC136090053</name>
</gene>
<dbReference type="Proteomes" id="UP001652625">
    <property type="component" value="Chromosome 13"/>
</dbReference>